<keyword evidence="6" id="KW-0573">Peptidoglycan synthesis</keyword>
<evidence type="ECO:0000256" key="9">
    <source>
        <dbReference type="ARBA" id="ARBA00032370"/>
    </source>
</evidence>
<keyword evidence="5" id="KW-0133">Cell shape</keyword>
<dbReference type="GO" id="GO:0005886">
    <property type="term" value="C:plasma membrane"/>
    <property type="evidence" value="ECO:0007669"/>
    <property type="project" value="TreeGrafter"/>
</dbReference>
<comment type="catalytic activity">
    <reaction evidence="15">
        <text>[GlcNAc-(1-&gt;4)-Mur2Ac(oyl-L-Ala-gamma-D-Glu-L-Lys-D-Ala-D-Ala)](n)-di-trans,octa-cis-undecaprenyl diphosphate + beta-D-GlcNAc-(1-&gt;4)-Mur2Ac(oyl-L-Ala-gamma-D-Glu-L-Lys-D-Ala-D-Ala)-di-trans,octa-cis-undecaprenyl diphosphate = [GlcNAc-(1-&gt;4)-Mur2Ac(oyl-L-Ala-gamma-D-Glu-L-Lys-D-Ala-D-Ala)](n+1)-di-trans,octa-cis-undecaprenyl diphosphate + di-trans,octa-cis-undecaprenyl diphosphate + H(+)</text>
        <dbReference type="Rhea" id="RHEA:23708"/>
        <dbReference type="Rhea" id="RHEA-COMP:9602"/>
        <dbReference type="Rhea" id="RHEA-COMP:9603"/>
        <dbReference type="ChEBI" id="CHEBI:15378"/>
        <dbReference type="ChEBI" id="CHEBI:58405"/>
        <dbReference type="ChEBI" id="CHEBI:60033"/>
        <dbReference type="ChEBI" id="CHEBI:78435"/>
        <dbReference type="EC" id="2.4.99.28"/>
    </reaction>
</comment>
<evidence type="ECO:0000256" key="16">
    <source>
        <dbReference type="ARBA" id="ARBA00049966"/>
    </source>
</evidence>
<evidence type="ECO:0000256" key="7">
    <source>
        <dbReference type="ARBA" id="ARBA00022989"/>
    </source>
</evidence>
<keyword evidence="19" id="KW-0131">Cell cycle</keyword>
<keyword evidence="8 18" id="KW-0472">Membrane</keyword>
<evidence type="ECO:0000256" key="5">
    <source>
        <dbReference type="ARBA" id="ARBA00022960"/>
    </source>
</evidence>
<comment type="function">
    <text evidence="16">Peptidoglycan polymerase that is essential for cell division.</text>
</comment>
<evidence type="ECO:0000256" key="4">
    <source>
        <dbReference type="ARBA" id="ARBA00022692"/>
    </source>
</evidence>
<dbReference type="GO" id="GO:0009252">
    <property type="term" value="P:peptidoglycan biosynthetic process"/>
    <property type="evidence" value="ECO:0007669"/>
    <property type="project" value="UniProtKB-KW"/>
</dbReference>
<dbReference type="Proteomes" id="UP000590749">
    <property type="component" value="Unassembled WGS sequence"/>
</dbReference>
<feature type="transmembrane region" description="Helical" evidence="18">
    <location>
        <begin position="33"/>
        <end position="54"/>
    </location>
</feature>
<accession>A0A7W5FCT0</accession>
<feature type="transmembrane region" description="Helical" evidence="18">
    <location>
        <begin position="102"/>
        <end position="126"/>
    </location>
</feature>
<dbReference type="GO" id="GO:0015648">
    <property type="term" value="F:lipid-linked peptidoglycan transporter activity"/>
    <property type="evidence" value="ECO:0007669"/>
    <property type="project" value="TreeGrafter"/>
</dbReference>
<evidence type="ECO:0000256" key="18">
    <source>
        <dbReference type="SAM" id="Phobius"/>
    </source>
</evidence>
<sequence>MADDRIQKAARPSLSRQLLPAVHGLLARPLSSYYLLISSCTLLLLIGLTMVFSATSVKAYAEKGNAFTDISSQAVYALLGLVAFWICQRLPAVTLRVLGRGLLVISVLLLALLAAMIALASLGVLIRNADGDPTLGPLVAHLNWLYFGPVSMQPGELAKLAMVLWGADVIARKGPLLGHWRELAMPLFPVIGLLFVLVGYNDLGTMLVLLALIVGLLWAAGVRLRVFGALGVLGLAGVGLLIAAASRGAGSGAADAENYRWRRLTAFMEPLENCDTTTEAGRWCYQLIQGRSAIFEGGWFGVGLGKSALKWGYVPEAGNDFIFAIVAEELGVVGCGVVLVLLSVLAYTGFRIARRVTDPFRRLAATAITSWLVAQAVINMGGVVKLLPITGLPLPFISAGGSALIVTMAAIGMLASFARAEPDASRALNARPTPRWVRLVWAPLPPLPPPRRPGQQRPPAQKKAGRAPETSGGGRRR</sequence>
<keyword evidence="3" id="KW-0808">Transferase</keyword>
<dbReference type="InterPro" id="IPR001182">
    <property type="entry name" value="FtsW/RodA"/>
</dbReference>
<evidence type="ECO:0000313" key="19">
    <source>
        <dbReference type="EMBL" id="MBB3093550.1"/>
    </source>
</evidence>
<evidence type="ECO:0000256" key="1">
    <source>
        <dbReference type="ARBA" id="ARBA00004141"/>
    </source>
</evidence>
<evidence type="ECO:0000256" key="10">
    <source>
        <dbReference type="ARBA" id="ARBA00033270"/>
    </source>
</evidence>
<dbReference type="PANTHER" id="PTHR30474:SF2">
    <property type="entry name" value="PEPTIDOGLYCAN GLYCOSYLTRANSFERASE FTSW-RELATED"/>
    <property type="match status" value="1"/>
</dbReference>
<dbReference type="AlphaFoldDB" id="A0A7W5FCT0"/>
<dbReference type="RefSeq" id="WP_183217411.1">
    <property type="nucleotide sequence ID" value="NZ_BMPW01000002.1"/>
</dbReference>
<feature type="region of interest" description="Disordered" evidence="17">
    <location>
        <begin position="445"/>
        <end position="477"/>
    </location>
</feature>
<feature type="transmembrane region" description="Helical" evidence="18">
    <location>
        <begin position="206"/>
        <end position="222"/>
    </location>
</feature>
<evidence type="ECO:0000256" key="3">
    <source>
        <dbReference type="ARBA" id="ARBA00022679"/>
    </source>
</evidence>
<feature type="transmembrane region" description="Helical" evidence="18">
    <location>
        <begin position="74"/>
        <end position="90"/>
    </location>
</feature>
<keyword evidence="20" id="KW-1185">Reference proteome</keyword>
<evidence type="ECO:0000313" key="20">
    <source>
        <dbReference type="Proteomes" id="UP000590749"/>
    </source>
</evidence>
<name>A0A7W5FCT0_9ACTN</name>
<keyword evidence="4 18" id="KW-0812">Transmembrane</keyword>
<protein>
    <recommendedName>
        <fullName evidence="12">Probable peptidoglycan glycosyltransferase FtsW</fullName>
        <ecNumber evidence="14">2.4.99.28</ecNumber>
    </recommendedName>
    <alternativeName>
        <fullName evidence="13">Cell division protein FtsW</fullName>
    </alternativeName>
    <alternativeName>
        <fullName evidence="10">Cell wall polymerase</fullName>
    </alternativeName>
    <alternativeName>
        <fullName evidence="9">Peptidoglycan polymerase</fullName>
    </alternativeName>
</protein>
<dbReference type="EC" id="2.4.99.28" evidence="14"/>
<dbReference type="GO" id="GO:0051301">
    <property type="term" value="P:cell division"/>
    <property type="evidence" value="ECO:0007669"/>
    <property type="project" value="UniProtKB-KW"/>
</dbReference>
<dbReference type="Pfam" id="PF01098">
    <property type="entry name" value="FTSW_RODA_SPOVE"/>
    <property type="match status" value="1"/>
</dbReference>
<comment type="caution">
    <text evidence="19">The sequence shown here is derived from an EMBL/GenBank/DDBJ whole genome shotgun (WGS) entry which is preliminary data.</text>
</comment>
<keyword evidence="2" id="KW-0328">Glycosyltransferase</keyword>
<dbReference type="EMBL" id="JACHXF010000002">
    <property type="protein sequence ID" value="MBB3093550.1"/>
    <property type="molecule type" value="Genomic_DNA"/>
</dbReference>
<feature type="transmembrane region" description="Helical" evidence="18">
    <location>
        <begin position="321"/>
        <end position="350"/>
    </location>
</feature>
<evidence type="ECO:0000256" key="15">
    <source>
        <dbReference type="ARBA" id="ARBA00049902"/>
    </source>
</evidence>
<dbReference type="GO" id="GO:0008360">
    <property type="term" value="P:regulation of cell shape"/>
    <property type="evidence" value="ECO:0007669"/>
    <property type="project" value="UniProtKB-KW"/>
</dbReference>
<evidence type="ECO:0000256" key="11">
    <source>
        <dbReference type="ARBA" id="ARBA00038053"/>
    </source>
</evidence>
<feature type="transmembrane region" description="Helical" evidence="18">
    <location>
        <begin position="362"/>
        <end position="384"/>
    </location>
</feature>
<dbReference type="PANTHER" id="PTHR30474">
    <property type="entry name" value="CELL CYCLE PROTEIN"/>
    <property type="match status" value="1"/>
</dbReference>
<dbReference type="GO" id="GO:0008955">
    <property type="term" value="F:peptidoglycan glycosyltransferase activity"/>
    <property type="evidence" value="ECO:0007669"/>
    <property type="project" value="UniProtKB-EC"/>
</dbReference>
<feature type="transmembrane region" description="Helical" evidence="18">
    <location>
        <begin position="229"/>
        <end position="249"/>
    </location>
</feature>
<organism evidence="19 20">
    <name type="scientific">Actinoplanes campanulatus</name>
    <dbReference type="NCBI Taxonomy" id="113559"/>
    <lineage>
        <taxon>Bacteria</taxon>
        <taxon>Bacillati</taxon>
        <taxon>Actinomycetota</taxon>
        <taxon>Actinomycetes</taxon>
        <taxon>Micromonosporales</taxon>
        <taxon>Micromonosporaceae</taxon>
        <taxon>Actinoplanes</taxon>
    </lineage>
</organism>
<keyword evidence="7 18" id="KW-1133">Transmembrane helix</keyword>
<evidence type="ECO:0000256" key="8">
    <source>
        <dbReference type="ARBA" id="ARBA00023136"/>
    </source>
</evidence>
<evidence type="ECO:0000256" key="2">
    <source>
        <dbReference type="ARBA" id="ARBA00022676"/>
    </source>
</evidence>
<evidence type="ECO:0000256" key="6">
    <source>
        <dbReference type="ARBA" id="ARBA00022984"/>
    </source>
</evidence>
<proteinExistence type="inferred from homology"/>
<evidence type="ECO:0000256" key="13">
    <source>
        <dbReference type="ARBA" id="ARBA00041418"/>
    </source>
</evidence>
<comment type="similarity">
    <text evidence="11">Belongs to the SEDS family. FtsW subfamily.</text>
</comment>
<evidence type="ECO:0000256" key="12">
    <source>
        <dbReference type="ARBA" id="ARBA00041185"/>
    </source>
</evidence>
<dbReference type="GO" id="GO:0032153">
    <property type="term" value="C:cell division site"/>
    <property type="evidence" value="ECO:0007669"/>
    <property type="project" value="TreeGrafter"/>
</dbReference>
<evidence type="ECO:0000256" key="17">
    <source>
        <dbReference type="SAM" id="MobiDB-lite"/>
    </source>
</evidence>
<comment type="subcellular location">
    <subcellularLocation>
        <location evidence="1">Membrane</location>
        <topology evidence="1">Multi-pass membrane protein</topology>
    </subcellularLocation>
</comment>
<feature type="transmembrane region" description="Helical" evidence="18">
    <location>
        <begin position="396"/>
        <end position="418"/>
    </location>
</feature>
<keyword evidence="19" id="KW-0132">Cell division</keyword>
<reference evidence="19 20" key="1">
    <citation type="submission" date="2020-08" db="EMBL/GenBank/DDBJ databases">
        <title>Genomic Encyclopedia of Type Strains, Phase III (KMG-III): the genomes of soil and plant-associated and newly described type strains.</title>
        <authorList>
            <person name="Whitman W."/>
        </authorList>
    </citation>
    <scope>NUCLEOTIDE SEQUENCE [LARGE SCALE GENOMIC DNA]</scope>
    <source>
        <strain evidence="19 20">CECT 3287</strain>
    </source>
</reference>
<gene>
    <name evidence="19" type="ORF">FHR83_001199</name>
</gene>
<evidence type="ECO:0000256" key="14">
    <source>
        <dbReference type="ARBA" id="ARBA00044770"/>
    </source>
</evidence>